<dbReference type="NCBIfam" id="TIGR00023">
    <property type="entry name" value="glycerol-3-phosphate 1-O-acyltransferase PlsY"/>
    <property type="match status" value="1"/>
</dbReference>
<sequence length="194" mass="21158">MKTALLFFLCYLIGTISGAYIVGMLFRHKDIRKEGSGNAGTTNAIRVMGKKLGYTTFAIDVLKGVAVMLWVAPMLDESIRLFATLFVVLGHDYPFYLGFRGGKGIATTFGAWGTIAPLYVAIAAVGGILTGKISRYVSLGSLAFLSVVSILMIFSWRGSTWNVLAIVLVWILGFLRHRSNIQRIREGTENKVGG</sequence>
<feature type="transmembrane region" description="Helical" evidence="10">
    <location>
        <begin position="160"/>
        <end position="175"/>
    </location>
</feature>
<keyword evidence="4 10" id="KW-0812">Transmembrane</keyword>
<comment type="caution">
    <text evidence="11">The sequence shown here is derived from an EMBL/GenBank/DDBJ whole genome shotgun (WGS) entry which is preliminary data.</text>
</comment>
<evidence type="ECO:0000256" key="7">
    <source>
        <dbReference type="ARBA" id="ARBA00023136"/>
    </source>
</evidence>
<keyword evidence="3 10" id="KW-0808">Transferase</keyword>
<dbReference type="HAMAP" id="MF_01043">
    <property type="entry name" value="PlsY"/>
    <property type="match status" value="1"/>
</dbReference>
<dbReference type="EMBL" id="LSDG01000045">
    <property type="protein sequence ID" value="KXB65174.1"/>
    <property type="molecule type" value="Genomic_DNA"/>
</dbReference>
<feature type="transmembrane region" description="Helical" evidence="10">
    <location>
        <begin position="136"/>
        <end position="154"/>
    </location>
</feature>
<organism evidence="11 12">
    <name type="scientific">Aedoeadaptatus coxii</name>
    <dbReference type="NCBI Taxonomy" id="755172"/>
    <lineage>
        <taxon>Bacteria</taxon>
        <taxon>Bacillati</taxon>
        <taxon>Bacillota</taxon>
        <taxon>Tissierellia</taxon>
        <taxon>Tissierellales</taxon>
        <taxon>Peptoniphilaceae</taxon>
        <taxon>Aedoeadaptatus</taxon>
    </lineage>
</organism>
<evidence type="ECO:0000256" key="5">
    <source>
        <dbReference type="ARBA" id="ARBA00022989"/>
    </source>
</evidence>
<evidence type="ECO:0000256" key="1">
    <source>
        <dbReference type="ARBA" id="ARBA00022475"/>
    </source>
</evidence>
<dbReference type="PATRIC" id="fig|755172.3.peg.1643"/>
<feature type="transmembrane region" description="Helical" evidence="10">
    <location>
        <begin position="109"/>
        <end position="129"/>
    </location>
</feature>
<dbReference type="UniPathway" id="UPA00085"/>
<dbReference type="AlphaFoldDB" id="A0A134ABU1"/>
<dbReference type="PANTHER" id="PTHR30309:SF0">
    <property type="entry name" value="GLYCEROL-3-PHOSPHATE ACYLTRANSFERASE-RELATED"/>
    <property type="match status" value="1"/>
</dbReference>
<keyword evidence="7 10" id="KW-0472">Membrane</keyword>
<comment type="subcellular location">
    <subcellularLocation>
        <location evidence="10">Cell membrane</location>
        <topology evidence="10">Multi-pass membrane protein</topology>
    </subcellularLocation>
</comment>
<comment type="function">
    <text evidence="10">Catalyzes the transfer of an acyl group from acyl-phosphate (acyl-PO(4)) to glycerol-3-phosphate (G3P) to form lysophosphatidic acid (LPA). This enzyme utilizes acyl-phosphate as fatty acyl donor, but not acyl-CoA or acyl-ACP.</text>
</comment>
<dbReference type="RefSeq" id="WP_068369627.1">
    <property type="nucleotide sequence ID" value="NZ_CAMYBE010000007.1"/>
</dbReference>
<dbReference type="Proteomes" id="UP000070442">
    <property type="component" value="Unassembled WGS sequence"/>
</dbReference>
<dbReference type="SMART" id="SM01207">
    <property type="entry name" value="G3P_acyltransf"/>
    <property type="match status" value="1"/>
</dbReference>
<name>A0A134ABU1_9FIRM</name>
<dbReference type="EC" id="2.3.1.275" evidence="10"/>
<accession>A0A134ABU1</accession>
<evidence type="ECO:0000256" key="3">
    <source>
        <dbReference type="ARBA" id="ARBA00022679"/>
    </source>
</evidence>
<keyword evidence="12" id="KW-1185">Reference proteome</keyword>
<keyword evidence="2 10" id="KW-0444">Lipid biosynthesis</keyword>
<comment type="catalytic activity">
    <reaction evidence="10">
        <text>an acyl phosphate + sn-glycerol 3-phosphate = a 1-acyl-sn-glycero-3-phosphate + phosphate</text>
        <dbReference type="Rhea" id="RHEA:34075"/>
        <dbReference type="ChEBI" id="CHEBI:43474"/>
        <dbReference type="ChEBI" id="CHEBI:57597"/>
        <dbReference type="ChEBI" id="CHEBI:57970"/>
        <dbReference type="ChEBI" id="CHEBI:59918"/>
        <dbReference type="EC" id="2.3.1.275"/>
    </reaction>
</comment>
<comment type="pathway">
    <text evidence="10">Lipid metabolism; phospholipid metabolism.</text>
</comment>
<dbReference type="GO" id="GO:0008654">
    <property type="term" value="P:phospholipid biosynthetic process"/>
    <property type="evidence" value="ECO:0007669"/>
    <property type="project" value="UniProtKB-UniRule"/>
</dbReference>
<reference evidence="12" key="1">
    <citation type="submission" date="2016-01" db="EMBL/GenBank/DDBJ databases">
        <authorList>
            <person name="Mitreva M."/>
            <person name="Pepin K.H."/>
            <person name="Mihindukulasuriya K.A."/>
            <person name="Fulton R."/>
            <person name="Fronick C."/>
            <person name="O'Laughlin M."/>
            <person name="Miner T."/>
            <person name="Herter B."/>
            <person name="Rosa B.A."/>
            <person name="Cordes M."/>
            <person name="Tomlinson C."/>
            <person name="Wollam A."/>
            <person name="Palsikar V.B."/>
            <person name="Mardis E.R."/>
            <person name="Wilson R.K."/>
        </authorList>
    </citation>
    <scope>NUCLEOTIDE SEQUENCE [LARGE SCALE GENOMIC DNA]</scope>
    <source>
        <strain evidence="12">DNF00729</strain>
    </source>
</reference>
<keyword evidence="1 10" id="KW-1003">Cell membrane</keyword>
<feature type="transmembrane region" description="Helical" evidence="10">
    <location>
        <begin position="52"/>
        <end position="72"/>
    </location>
</feature>
<keyword evidence="5 10" id="KW-1133">Transmembrane helix</keyword>
<evidence type="ECO:0000256" key="2">
    <source>
        <dbReference type="ARBA" id="ARBA00022516"/>
    </source>
</evidence>
<proteinExistence type="inferred from homology"/>
<evidence type="ECO:0000256" key="10">
    <source>
        <dbReference type="HAMAP-Rule" id="MF_01043"/>
    </source>
</evidence>
<protein>
    <recommendedName>
        <fullName evidence="10">Glycerol-3-phosphate acyltransferase</fullName>
    </recommendedName>
    <alternativeName>
        <fullName evidence="10">Acyl-PO4 G3P acyltransferase</fullName>
    </alternativeName>
    <alternativeName>
        <fullName evidence="10">Acyl-phosphate--glycerol-3-phosphate acyltransferase</fullName>
    </alternativeName>
    <alternativeName>
        <fullName evidence="10">G3P acyltransferase</fullName>
        <shortName evidence="10">GPAT</shortName>
        <ecNumber evidence="10">2.3.1.275</ecNumber>
    </alternativeName>
    <alternativeName>
        <fullName evidence="10">Lysophosphatidic acid synthase</fullName>
        <shortName evidence="10">LPA synthase</shortName>
    </alternativeName>
</protein>
<evidence type="ECO:0000313" key="12">
    <source>
        <dbReference type="Proteomes" id="UP000070442"/>
    </source>
</evidence>
<evidence type="ECO:0000256" key="8">
    <source>
        <dbReference type="ARBA" id="ARBA00023209"/>
    </source>
</evidence>
<dbReference type="STRING" id="755172.HMPREF1863_01682"/>
<dbReference type="PANTHER" id="PTHR30309">
    <property type="entry name" value="INNER MEMBRANE PROTEIN YGIH"/>
    <property type="match status" value="1"/>
</dbReference>
<gene>
    <name evidence="10" type="primary">plsY</name>
    <name evidence="11" type="ORF">HMPREF1863_01682</name>
</gene>
<keyword evidence="11" id="KW-0012">Acyltransferase</keyword>
<dbReference type="GO" id="GO:0005886">
    <property type="term" value="C:plasma membrane"/>
    <property type="evidence" value="ECO:0007669"/>
    <property type="project" value="UniProtKB-SubCell"/>
</dbReference>
<keyword evidence="8 10" id="KW-0594">Phospholipid biosynthesis</keyword>
<dbReference type="OrthoDB" id="9777124at2"/>
<dbReference type="InterPro" id="IPR003811">
    <property type="entry name" value="G3P_acylTferase_PlsY"/>
</dbReference>
<evidence type="ECO:0000256" key="6">
    <source>
        <dbReference type="ARBA" id="ARBA00023098"/>
    </source>
</evidence>
<evidence type="ECO:0000256" key="4">
    <source>
        <dbReference type="ARBA" id="ARBA00022692"/>
    </source>
</evidence>
<comment type="subunit">
    <text evidence="10">Probably interacts with PlsX.</text>
</comment>
<evidence type="ECO:0000313" key="11">
    <source>
        <dbReference type="EMBL" id="KXB65174.1"/>
    </source>
</evidence>
<dbReference type="GO" id="GO:0043772">
    <property type="term" value="F:acyl-phosphate glycerol-3-phosphate acyltransferase activity"/>
    <property type="evidence" value="ECO:0007669"/>
    <property type="project" value="UniProtKB-UniRule"/>
</dbReference>
<dbReference type="Pfam" id="PF02660">
    <property type="entry name" value="G3P_acyltransf"/>
    <property type="match status" value="1"/>
</dbReference>
<evidence type="ECO:0000256" key="9">
    <source>
        <dbReference type="ARBA" id="ARBA00023264"/>
    </source>
</evidence>
<keyword evidence="9 10" id="KW-1208">Phospholipid metabolism</keyword>
<keyword evidence="6 10" id="KW-0443">Lipid metabolism</keyword>
<comment type="similarity">
    <text evidence="10">Belongs to the PlsY family.</text>
</comment>